<dbReference type="AlphaFoldDB" id="X1B5X0"/>
<gene>
    <name evidence="1" type="ORF">S01H4_35547</name>
</gene>
<dbReference type="EMBL" id="BART01018912">
    <property type="protein sequence ID" value="GAG79558.1"/>
    <property type="molecule type" value="Genomic_DNA"/>
</dbReference>
<name>X1B5X0_9ZZZZ</name>
<sequence length="96" mass="11346">MHEGKLPIYESFYKCEFDGIVCFDSKYKSMLSRRYSPNKIHIIHYPCHPVVRGNKALARKKLSISKEKIILFSFGRQPLKEYKDYLKVVEELDGVF</sequence>
<protein>
    <submittedName>
        <fullName evidence="1">Uncharacterized protein</fullName>
    </submittedName>
</protein>
<evidence type="ECO:0000313" key="1">
    <source>
        <dbReference type="EMBL" id="GAG79558.1"/>
    </source>
</evidence>
<comment type="caution">
    <text evidence="1">The sequence shown here is derived from an EMBL/GenBank/DDBJ whole genome shotgun (WGS) entry which is preliminary data.</text>
</comment>
<reference evidence="1" key="1">
    <citation type="journal article" date="2014" name="Front. Microbiol.">
        <title>High frequency of phylogenetically diverse reductive dehalogenase-homologous genes in deep subseafloor sedimentary metagenomes.</title>
        <authorList>
            <person name="Kawai M."/>
            <person name="Futagami T."/>
            <person name="Toyoda A."/>
            <person name="Takaki Y."/>
            <person name="Nishi S."/>
            <person name="Hori S."/>
            <person name="Arai W."/>
            <person name="Tsubouchi T."/>
            <person name="Morono Y."/>
            <person name="Uchiyama I."/>
            <person name="Ito T."/>
            <person name="Fujiyama A."/>
            <person name="Inagaki F."/>
            <person name="Takami H."/>
        </authorList>
    </citation>
    <scope>NUCLEOTIDE SEQUENCE</scope>
    <source>
        <strain evidence="1">Expedition CK06-06</strain>
    </source>
</reference>
<proteinExistence type="predicted"/>
<organism evidence="1">
    <name type="scientific">marine sediment metagenome</name>
    <dbReference type="NCBI Taxonomy" id="412755"/>
    <lineage>
        <taxon>unclassified sequences</taxon>
        <taxon>metagenomes</taxon>
        <taxon>ecological metagenomes</taxon>
    </lineage>
</organism>
<accession>X1B5X0</accession>